<dbReference type="PANTHER" id="PTHR37520">
    <property type="entry name" value="INTRON-ENCODED DNA ENDONUCLEASE AI2A-RELATED"/>
    <property type="match status" value="1"/>
</dbReference>
<evidence type="ECO:0000256" key="1">
    <source>
        <dbReference type="ARBA" id="ARBA00002670"/>
    </source>
</evidence>
<dbReference type="SUPFAM" id="SSF55608">
    <property type="entry name" value="Homing endonucleases"/>
    <property type="match status" value="1"/>
</dbReference>
<keyword evidence="3" id="KW-0255">Endonuclease</keyword>
<keyword evidence="3" id="KW-0540">Nuclease</keyword>
<dbReference type="GO" id="GO:0004519">
    <property type="term" value="F:endonuclease activity"/>
    <property type="evidence" value="ECO:0007669"/>
    <property type="project" value="UniProtKB-KW"/>
</dbReference>
<feature type="domain" description="Homing endonuclease LAGLIDADG" evidence="2">
    <location>
        <begin position="118"/>
        <end position="193"/>
    </location>
</feature>
<accession>A0A3G2BS04</accession>
<sequence length="384" mass="45082">MLETILFVYCLLFINTFYLPFPPVRVRAKGPLPCKKRVGSELDVSKNNNLLNSQNNNTTISLTLGPSPFALINPLAFKARGWRKKLMNIQSAENWKGFSETVRQLPESEDSKFWKWFAGIIDGDGNFDIRVNPISKERVLKTIRIKLHNRDIRILKRIQDYLHMGKIRADKNKPYSIYSVSTKETILYILKNINGLIRIKTPGFKESCKLYNLNYIEPNYNIGLYDPYFAGLVDTDGSIVFNYAGNRIECNLEFQYNEYTSKLNFDNTILNCKPTILKRKKSSSSSSIRGASKNYTSIAIKFQNVNNMIFIYDYFMHNRLFCDMKFYRVTKIKPFIEIRKYKSSPRNSVEHKIYSDFIIDWIKHDNPLWYKAPFIRKYLIDMDK</sequence>
<name>A0A3G2BS04_9AGAR</name>
<comment type="function">
    <text evidence="1">Mitochondrial DNA endonuclease involved in intron homing.</text>
</comment>
<keyword evidence="3" id="KW-0496">Mitochondrion</keyword>
<evidence type="ECO:0000313" key="3">
    <source>
        <dbReference type="EMBL" id="AYM32755.1"/>
    </source>
</evidence>
<protein>
    <submittedName>
        <fullName evidence="3">LAGLIDADG homing endonuclease</fullName>
    </submittedName>
</protein>
<dbReference type="Gene3D" id="3.10.28.10">
    <property type="entry name" value="Homing endonucleases"/>
    <property type="match status" value="1"/>
</dbReference>
<organism evidence="3">
    <name type="scientific">Termitomyces sp</name>
    <dbReference type="NCBI Taxonomy" id="1916073"/>
    <lineage>
        <taxon>Eukaryota</taxon>
        <taxon>Fungi</taxon>
        <taxon>Dikarya</taxon>
        <taxon>Basidiomycota</taxon>
        <taxon>Agaricomycotina</taxon>
        <taxon>Agaricomycetes</taxon>
        <taxon>Agaricomycetidae</taxon>
        <taxon>Agaricales</taxon>
        <taxon>Tricholomatineae</taxon>
        <taxon>Lyophyllaceae</taxon>
        <taxon>Termitomyces</taxon>
    </lineage>
</organism>
<keyword evidence="3" id="KW-0378">Hydrolase</keyword>
<gene>
    <name evidence="3" type="ORF">DXG00_000017</name>
</gene>
<evidence type="ECO:0000259" key="2">
    <source>
        <dbReference type="Pfam" id="PF00961"/>
    </source>
</evidence>
<dbReference type="AlphaFoldDB" id="A0A3G2BS04"/>
<dbReference type="Pfam" id="PF00961">
    <property type="entry name" value="LAGLIDADG_1"/>
    <property type="match status" value="1"/>
</dbReference>
<proteinExistence type="predicted"/>
<dbReference type="EMBL" id="MH743217">
    <property type="protein sequence ID" value="AYM32755.1"/>
    <property type="molecule type" value="Genomic_DNA"/>
</dbReference>
<dbReference type="InterPro" id="IPR004860">
    <property type="entry name" value="LAGLIDADG_dom"/>
</dbReference>
<dbReference type="InterPro" id="IPR027434">
    <property type="entry name" value="Homing_endonucl"/>
</dbReference>
<geneLocation type="mitochondrion" evidence="3"/>
<dbReference type="PANTHER" id="PTHR37520:SF1">
    <property type="entry name" value="INTRON-ENCODED DNA ENDONUCLEASE AI2A-RELATED"/>
    <property type="match status" value="1"/>
</dbReference>
<reference evidence="3" key="1">
    <citation type="submission" date="2018-08" db="EMBL/GenBank/DDBJ databases">
        <title>Comparative mitochondrial genomics of the basidiomycete Termitomyces.</title>
        <authorList>
            <person name="Nieuwenhuis M."/>
        </authorList>
    </citation>
    <scope>NUCLEOTIDE SEQUENCE</scope>
    <source>
        <strain evidence="3">DKA19</strain>
    </source>
</reference>